<dbReference type="Proteomes" id="UP000264002">
    <property type="component" value="Unassembled WGS sequence"/>
</dbReference>
<organism evidence="2 3">
    <name type="scientific">Sphaerochaeta halotolerans</name>
    <dbReference type="NCBI Taxonomy" id="2293840"/>
    <lineage>
        <taxon>Bacteria</taxon>
        <taxon>Pseudomonadati</taxon>
        <taxon>Spirochaetota</taxon>
        <taxon>Spirochaetia</taxon>
        <taxon>Spirochaetales</taxon>
        <taxon>Sphaerochaetaceae</taxon>
        <taxon>Sphaerochaeta</taxon>
    </lineage>
</organism>
<accession>A0A372MLP9</accession>
<protein>
    <recommendedName>
        <fullName evidence="4">Outer membrane protein beta-barrel domain-containing protein</fullName>
    </recommendedName>
</protein>
<dbReference type="AlphaFoldDB" id="A0A372MLP9"/>
<keyword evidence="3" id="KW-1185">Reference proteome</keyword>
<evidence type="ECO:0008006" key="4">
    <source>
        <dbReference type="Google" id="ProtNLM"/>
    </source>
</evidence>
<reference evidence="3" key="1">
    <citation type="submission" date="2018-08" db="EMBL/GenBank/DDBJ databases">
        <authorList>
            <person name="Grouzdev D.S."/>
            <person name="Krutkina M.S."/>
        </authorList>
    </citation>
    <scope>NUCLEOTIDE SEQUENCE [LARGE SCALE GENOMIC DNA]</scope>
    <source>
        <strain evidence="3">4-11</strain>
    </source>
</reference>
<evidence type="ECO:0000256" key="1">
    <source>
        <dbReference type="SAM" id="SignalP"/>
    </source>
</evidence>
<gene>
    <name evidence="2" type="ORF">DYP60_01330</name>
</gene>
<evidence type="ECO:0000313" key="2">
    <source>
        <dbReference type="EMBL" id="RFU96236.1"/>
    </source>
</evidence>
<keyword evidence="1" id="KW-0732">Signal</keyword>
<comment type="caution">
    <text evidence="2">The sequence shown here is derived from an EMBL/GenBank/DDBJ whole genome shotgun (WGS) entry which is preliminary data.</text>
</comment>
<sequence length="134" mass="15050">MRSFMVLLVLLASLFTPLFAEGSEYSQALGVQVGRLAGVGISYQRWQEHIGYQVAGGLLYHPEMEYGNDQLVYNIGFELQYPLVYHEVNSSLAGTLYFVGGVHHQGYRKQNLLQLTLTYIVLDLSSSTWALEAE</sequence>
<proteinExistence type="predicted"/>
<feature type="chain" id="PRO_5016681128" description="Outer membrane protein beta-barrel domain-containing protein" evidence="1">
    <location>
        <begin position="21"/>
        <end position="134"/>
    </location>
</feature>
<name>A0A372MLP9_9SPIR</name>
<reference evidence="2 3" key="2">
    <citation type="submission" date="2018-09" db="EMBL/GenBank/DDBJ databases">
        <title>Genome of Sphaerochaeta halotolerans strain 4-11.</title>
        <authorList>
            <person name="Nazina T.N."/>
            <person name="Sokolova D.S."/>
        </authorList>
    </citation>
    <scope>NUCLEOTIDE SEQUENCE [LARGE SCALE GENOMIC DNA]</scope>
    <source>
        <strain evidence="2 3">4-11</strain>
    </source>
</reference>
<evidence type="ECO:0000313" key="3">
    <source>
        <dbReference type="Proteomes" id="UP000264002"/>
    </source>
</evidence>
<dbReference type="EMBL" id="QUWK01000001">
    <property type="protein sequence ID" value="RFU96236.1"/>
    <property type="molecule type" value="Genomic_DNA"/>
</dbReference>
<feature type="signal peptide" evidence="1">
    <location>
        <begin position="1"/>
        <end position="20"/>
    </location>
</feature>